<dbReference type="Pfam" id="PF01590">
    <property type="entry name" value="GAF"/>
    <property type="match status" value="1"/>
</dbReference>
<dbReference type="SMART" id="SM01012">
    <property type="entry name" value="ANTAR"/>
    <property type="match status" value="1"/>
</dbReference>
<sequence length="296" mass="30710">MSDGDATRATIAGLWHRVALERQRADRAAAIAARCEAGAAGAPARLRDTRLRMAALHRRTGERHLTSARLQALHAIRLQAWLDGTDPRAARPAFVAAVGAALGVPSVLITLHGTRAGVGVAAASDRTARAAHDAETVLGEGPSTTAVSSGALVVAGRQALPRRWPHYGAAMREAGVHSVLAVPLRPREGDCAGALCVLGAAPAVGGDLVAASDVVADALARAVLQPPHRPDGDDPLWLFEDTHFEDVVHQAIGMVTVRFGCGADDAFALLRARAFAEGALLGDVARRVVDDGHGLD</sequence>
<dbReference type="Proteomes" id="UP000249915">
    <property type="component" value="Unassembled WGS sequence"/>
</dbReference>
<dbReference type="EMBL" id="MASW01000002">
    <property type="protein sequence ID" value="PXY26908.1"/>
    <property type="molecule type" value="Genomic_DNA"/>
</dbReference>
<evidence type="ECO:0000313" key="1">
    <source>
        <dbReference type="EMBL" id="PXY26908.1"/>
    </source>
</evidence>
<dbReference type="InterPro" id="IPR029016">
    <property type="entry name" value="GAF-like_dom_sf"/>
</dbReference>
<organism evidence="1 2">
    <name type="scientific">Prauserella muralis</name>
    <dbReference type="NCBI Taxonomy" id="588067"/>
    <lineage>
        <taxon>Bacteria</taxon>
        <taxon>Bacillati</taxon>
        <taxon>Actinomycetota</taxon>
        <taxon>Actinomycetes</taxon>
        <taxon>Pseudonocardiales</taxon>
        <taxon>Pseudonocardiaceae</taxon>
        <taxon>Prauserella</taxon>
    </lineage>
</organism>
<gene>
    <name evidence="1" type="ORF">BAY60_10410</name>
</gene>
<accession>A0A2V4B0K3</accession>
<name>A0A2V4B0K3_9PSEU</name>
<proteinExistence type="predicted"/>
<protein>
    <submittedName>
        <fullName evidence="1">Uncharacterized protein</fullName>
    </submittedName>
</protein>
<dbReference type="RefSeq" id="WP_112280908.1">
    <property type="nucleotide sequence ID" value="NZ_MASW01000002.1"/>
</dbReference>
<comment type="caution">
    <text evidence="1">The sequence shown here is derived from an EMBL/GenBank/DDBJ whole genome shotgun (WGS) entry which is preliminary data.</text>
</comment>
<reference evidence="1 2" key="1">
    <citation type="submission" date="2016-07" db="EMBL/GenBank/DDBJ databases">
        <title>Draft genome sequence of Prauserella muralis DSM 45305, isolated from a mould-covered wall in an indoor environment.</title>
        <authorList>
            <person name="Ruckert C."/>
            <person name="Albersmeier A."/>
            <person name="Jiang C.-L."/>
            <person name="Jiang Y."/>
            <person name="Kalinowski J."/>
            <person name="Schneider O."/>
            <person name="Winkler A."/>
            <person name="Zotchev S.B."/>
        </authorList>
    </citation>
    <scope>NUCLEOTIDE SEQUENCE [LARGE SCALE GENOMIC DNA]</scope>
    <source>
        <strain evidence="1 2">DSM 45305</strain>
    </source>
</reference>
<evidence type="ECO:0000313" key="2">
    <source>
        <dbReference type="Proteomes" id="UP000249915"/>
    </source>
</evidence>
<dbReference type="OrthoDB" id="4075938at2"/>
<dbReference type="SUPFAM" id="SSF55781">
    <property type="entry name" value="GAF domain-like"/>
    <property type="match status" value="1"/>
</dbReference>
<dbReference type="InterPro" id="IPR005561">
    <property type="entry name" value="ANTAR"/>
</dbReference>
<dbReference type="GO" id="GO:0003723">
    <property type="term" value="F:RNA binding"/>
    <property type="evidence" value="ECO:0007669"/>
    <property type="project" value="InterPro"/>
</dbReference>
<dbReference type="InterPro" id="IPR036388">
    <property type="entry name" value="WH-like_DNA-bd_sf"/>
</dbReference>
<keyword evidence="2" id="KW-1185">Reference proteome</keyword>
<dbReference type="AlphaFoldDB" id="A0A2V4B0K3"/>
<dbReference type="Pfam" id="PF03861">
    <property type="entry name" value="ANTAR"/>
    <property type="match status" value="1"/>
</dbReference>
<dbReference type="Gene3D" id="3.30.450.40">
    <property type="match status" value="1"/>
</dbReference>
<dbReference type="Gene3D" id="1.10.10.10">
    <property type="entry name" value="Winged helix-like DNA-binding domain superfamily/Winged helix DNA-binding domain"/>
    <property type="match status" value="1"/>
</dbReference>
<dbReference type="InterPro" id="IPR003018">
    <property type="entry name" value="GAF"/>
</dbReference>